<dbReference type="AlphaFoldDB" id="X1Q3U5"/>
<dbReference type="GO" id="GO:0016787">
    <property type="term" value="F:hydrolase activity"/>
    <property type="evidence" value="ECO:0007669"/>
    <property type="project" value="UniProtKB-KW"/>
</dbReference>
<reference evidence="3" key="1">
    <citation type="journal article" date="2014" name="Front. Microbiol.">
        <title>High frequency of phylogenetically diverse reductive dehalogenase-homologous genes in deep subseafloor sedimentary metagenomes.</title>
        <authorList>
            <person name="Kawai M."/>
            <person name="Futagami T."/>
            <person name="Toyoda A."/>
            <person name="Takaki Y."/>
            <person name="Nishi S."/>
            <person name="Hori S."/>
            <person name="Arai W."/>
            <person name="Tsubouchi T."/>
            <person name="Morono Y."/>
            <person name="Uchiyama I."/>
            <person name="Ito T."/>
            <person name="Fujiyama A."/>
            <person name="Inagaki F."/>
            <person name="Takami H."/>
        </authorList>
    </citation>
    <scope>NUCLEOTIDE SEQUENCE</scope>
    <source>
        <strain evidence="3">Expedition CK06-06</strain>
    </source>
</reference>
<dbReference type="GO" id="GO:0046872">
    <property type="term" value="F:metal ion binding"/>
    <property type="evidence" value="ECO:0007669"/>
    <property type="project" value="UniProtKB-KW"/>
</dbReference>
<dbReference type="InterPro" id="IPR008007">
    <property type="entry name" value="Peptidase_M42"/>
</dbReference>
<proteinExistence type="predicted"/>
<dbReference type="PANTHER" id="PTHR32481">
    <property type="entry name" value="AMINOPEPTIDASE"/>
    <property type="match status" value="1"/>
</dbReference>
<dbReference type="Gene3D" id="3.40.630.10">
    <property type="entry name" value="Zn peptidases"/>
    <property type="match status" value="1"/>
</dbReference>
<dbReference type="SUPFAM" id="SSF53187">
    <property type="entry name" value="Zn-dependent exopeptidases"/>
    <property type="match status" value="1"/>
</dbReference>
<name>X1Q3U5_9ZZZZ</name>
<dbReference type="Pfam" id="PF05343">
    <property type="entry name" value="Peptidase_M42"/>
    <property type="match status" value="1"/>
</dbReference>
<comment type="caution">
    <text evidence="3">The sequence shown here is derived from an EMBL/GenBank/DDBJ whole genome shotgun (WGS) entry which is preliminary data.</text>
</comment>
<keyword evidence="1" id="KW-0479">Metal-binding</keyword>
<sequence>QGELVSSRGFDDKMGTFVVCEVLKEIADKPLEAAVFAASTVQEEVGLRGARTAAYFIDPQVGIAVDVGVATDFPEVDKKKEGEIRIGEGAILYRGANINPKVAELLMTIAQEENIPYQLSGEAKPTP</sequence>
<evidence type="ECO:0008006" key="4">
    <source>
        <dbReference type="Google" id="ProtNLM"/>
    </source>
</evidence>
<organism evidence="3">
    <name type="scientific">marine sediment metagenome</name>
    <dbReference type="NCBI Taxonomy" id="412755"/>
    <lineage>
        <taxon>unclassified sequences</taxon>
        <taxon>metagenomes</taxon>
        <taxon>ecological metagenomes</taxon>
    </lineage>
</organism>
<feature type="non-terminal residue" evidence="3">
    <location>
        <position position="1"/>
    </location>
</feature>
<keyword evidence="2" id="KW-0378">Hydrolase</keyword>
<evidence type="ECO:0000256" key="2">
    <source>
        <dbReference type="ARBA" id="ARBA00022801"/>
    </source>
</evidence>
<dbReference type="InterPro" id="IPR051464">
    <property type="entry name" value="Peptidase_M42_aminopept"/>
</dbReference>
<protein>
    <recommendedName>
        <fullName evidence="4">Peptidase M28 domain-containing protein</fullName>
    </recommendedName>
</protein>
<evidence type="ECO:0000256" key="1">
    <source>
        <dbReference type="ARBA" id="ARBA00022723"/>
    </source>
</evidence>
<dbReference type="PANTHER" id="PTHR32481:SF20">
    <property type="entry name" value="AMINOPEPTIDASE YSDC"/>
    <property type="match status" value="1"/>
</dbReference>
<dbReference type="EMBL" id="BARV01042623">
    <property type="protein sequence ID" value="GAI49421.1"/>
    <property type="molecule type" value="Genomic_DNA"/>
</dbReference>
<accession>X1Q3U5</accession>
<feature type="non-terminal residue" evidence="3">
    <location>
        <position position="127"/>
    </location>
</feature>
<evidence type="ECO:0000313" key="3">
    <source>
        <dbReference type="EMBL" id="GAI49421.1"/>
    </source>
</evidence>
<gene>
    <name evidence="3" type="ORF">S06H3_64013</name>
</gene>